<feature type="compositionally biased region" description="Acidic residues" evidence="1">
    <location>
        <begin position="328"/>
        <end position="346"/>
    </location>
</feature>
<evidence type="ECO:0000256" key="1">
    <source>
        <dbReference type="SAM" id="MobiDB-lite"/>
    </source>
</evidence>
<evidence type="ECO:0000313" key="2">
    <source>
        <dbReference type="EMBL" id="KAG5649758.1"/>
    </source>
</evidence>
<gene>
    <name evidence="2" type="ORF">H0H81_002150</name>
</gene>
<accession>A0A9P7GJP4</accession>
<name>A0A9P7GJP4_9AGAR</name>
<dbReference type="OrthoDB" id="3215396at2759"/>
<feature type="region of interest" description="Disordered" evidence="1">
    <location>
        <begin position="310"/>
        <end position="346"/>
    </location>
</feature>
<dbReference type="Proteomes" id="UP000717328">
    <property type="component" value="Unassembled WGS sequence"/>
</dbReference>
<evidence type="ECO:0000313" key="3">
    <source>
        <dbReference type="Proteomes" id="UP000717328"/>
    </source>
</evidence>
<keyword evidence="3" id="KW-1185">Reference proteome</keyword>
<sequence length="346" mass="38623">MGCTWEFGNTVTNTVPLPLDPFQGTPPPGRHSIEHLNSPHFAAQPNSALTQYISKASADAGLNNLNQTKAYKFGEINQIDKKLAVSYVESLCNSQRLDKMATTLSRTQKQLTNILDLVQKAWELSAAQEKALRALLYHQMISPTTSYHNIVAKSLAWISTHRSQFHLTKFATNDLIKATIHSFLKDKEHKVKSKYRKLVFRLTLKCLPLETLADLIVDEFRAVPKPAAIGNNILATIALHRSVAAPLAGKKNVKGGNTGFWKILETELLNISTRIGTDRNSPAWKEWEETCIAKDRAAYPQDLLAPLILTEVGEDEGVEEDKGPELHNEEEEEEEEEETEEADEAG</sequence>
<protein>
    <submittedName>
        <fullName evidence="2">Uncharacterized protein</fullName>
    </submittedName>
</protein>
<dbReference type="AlphaFoldDB" id="A0A9P7GJP4"/>
<reference evidence="2" key="1">
    <citation type="submission" date="2021-02" db="EMBL/GenBank/DDBJ databases">
        <authorList>
            <person name="Nieuwenhuis M."/>
            <person name="Van De Peppel L.J.J."/>
        </authorList>
    </citation>
    <scope>NUCLEOTIDE SEQUENCE</scope>
    <source>
        <strain evidence="2">D49</strain>
    </source>
</reference>
<reference evidence="2" key="2">
    <citation type="submission" date="2021-10" db="EMBL/GenBank/DDBJ databases">
        <title>Phylogenomics reveals ancestral predisposition of the termite-cultivated fungus Termitomyces towards a domesticated lifestyle.</title>
        <authorList>
            <person name="Auxier B."/>
            <person name="Grum-Grzhimaylo A."/>
            <person name="Cardenas M.E."/>
            <person name="Lodge J.D."/>
            <person name="Laessoe T."/>
            <person name="Pedersen O."/>
            <person name="Smith M.E."/>
            <person name="Kuyper T.W."/>
            <person name="Franco-Molano E.A."/>
            <person name="Baroni T.J."/>
            <person name="Aanen D.K."/>
        </authorList>
    </citation>
    <scope>NUCLEOTIDE SEQUENCE</scope>
    <source>
        <strain evidence="2">D49</strain>
    </source>
</reference>
<proteinExistence type="predicted"/>
<organism evidence="2 3">
    <name type="scientific">Sphagnurus paluster</name>
    <dbReference type="NCBI Taxonomy" id="117069"/>
    <lineage>
        <taxon>Eukaryota</taxon>
        <taxon>Fungi</taxon>
        <taxon>Dikarya</taxon>
        <taxon>Basidiomycota</taxon>
        <taxon>Agaricomycotina</taxon>
        <taxon>Agaricomycetes</taxon>
        <taxon>Agaricomycetidae</taxon>
        <taxon>Agaricales</taxon>
        <taxon>Tricholomatineae</taxon>
        <taxon>Lyophyllaceae</taxon>
        <taxon>Sphagnurus</taxon>
    </lineage>
</organism>
<comment type="caution">
    <text evidence="2">The sequence shown here is derived from an EMBL/GenBank/DDBJ whole genome shotgun (WGS) entry which is preliminary data.</text>
</comment>
<dbReference type="EMBL" id="JABCKI010000723">
    <property type="protein sequence ID" value="KAG5649758.1"/>
    <property type="molecule type" value="Genomic_DNA"/>
</dbReference>